<reference evidence="1" key="2">
    <citation type="journal article" date="2021" name="Microbiome">
        <title>Successional dynamics and alternative stable states in a saline activated sludge microbial community over 9 years.</title>
        <authorList>
            <person name="Wang Y."/>
            <person name="Ye J."/>
            <person name="Ju F."/>
            <person name="Liu L."/>
            <person name="Boyd J.A."/>
            <person name="Deng Y."/>
            <person name="Parks D.H."/>
            <person name="Jiang X."/>
            <person name="Yin X."/>
            <person name="Woodcroft B.J."/>
            <person name="Tyson G.W."/>
            <person name="Hugenholtz P."/>
            <person name="Polz M.F."/>
            <person name="Zhang T."/>
        </authorList>
    </citation>
    <scope>NUCLEOTIDE SEQUENCE</scope>
    <source>
        <strain evidence="1">HKST-UBA80</strain>
    </source>
</reference>
<accession>A0A955IWC9</accession>
<dbReference type="EMBL" id="JAGQNY010000015">
    <property type="protein sequence ID" value="MCA9302404.1"/>
    <property type="molecule type" value="Genomic_DNA"/>
</dbReference>
<evidence type="ECO:0008006" key="3">
    <source>
        <dbReference type="Google" id="ProtNLM"/>
    </source>
</evidence>
<dbReference type="AlphaFoldDB" id="A0A955IWC9"/>
<sequence>MNYKKEIKELIADRAGVEIEEIHDDSYFEDDLNIGEFELIDILTEIEDMYEIEDLLSRKQEFETVGELMDYLGDKLE</sequence>
<name>A0A955IWC9_UNCKA</name>
<gene>
    <name evidence="1" type="ORF">KDA10_03550</name>
</gene>
<dbReference type="Proteomes" id="UP000714817">
    <property type="component" value="Unassembled WGS sequence"/>
</dbReference>
<comment type="caution">
    <text evidence="1">The sequence shown here is derived from an EMBL/GenBank/DDBJ whole genome shotgun (WGS) entry which is preliminary data.</text>
</comment>
<dbReference type="InterPro" id="IPR036736">
    <property type="entry name" value="ACP-like_sf"/>
</dbReference>
<evidence type="ECO:0000313" key="2">
    <source>
        <dbReference type="Proteomes" id="UP000714817"/>
    </source>
</evidence>
<dbReference type="Gene3D" id="1.10.1200.10">
    <property type="entry name" value="ACP-like"/>
    <property type="match status" value="1"/>
</dbReference>
<dbReference type="SUPFAM" id="SSF47336">
    <property type="entry name" value="ACP-like"/>
    <property type="match status" value="1"/>
</dbReference>
<evidence type="ECO:0000313" key="1">
    <source>
        <dbReference type="EMBL" id="MCA9302404.1"/>
    </source>
</evidence>
<organism evidence="1 2">
    <name type="scientific">candidate division WWE3 bacterium</name>
    <dbReference type="NCBI Taxonomy" id="2053526"/>
    <lineage>
        <taxon>Bacteria</taxon>
        <taxon>Katanobacteria</taxon>
    </lineage>
</organism>
<proteinExistence type="predicted"/>
<protein>
    <recommendedName>
        <fullName evidence="3">Acyl carrier protein</fullName>
    </recommendedName>
</protein>
<reference evidence="1" key="1">
    <citation type="submission" date="2020-04" db="EMBL/GenBank/DDBJ databases">
        <authorList>
            <person name="Zhang T."/>
        </authorList>
    </citation>
    <scope>NUCLEOTIDE SEQUENCE</scope>
    <source>
        <strain evidence="1">HKST-UBA80</strain>
    </source>
</reference>